<evidence type="ECO:0000256" key="1">
    <source>
        <dbReference type="RuleBase" id="RU000363"/>
    </source>
</evidence>
<dbReference type="EMBL" id="NPDN01000003">
    <property type="protein sequence ID" value="PJZ26391.1"/>
    <property type="molecule type" value="Genomic_DNA"/>
</dbReference>
<gene>
    <name evidence="3" type="ORF">CH357_07835</name>
</gene>
<dbReference type="PANTHER" id="PTHR43550">
    <property type="entry name" value="3-KETODIHYDROSPHINGOSINE REDUCTASE"/>
    <property type="match status" value="1"/>
</dbReference>
<dbReference type="SUPFAM" id="SSF51735">
    <property type="entry name" value="NAD(P)-binding Rossmann-fold domains"/>
    <property type="match status" value="1"/>
</dbReference>
<organism evidence="3 4">
    <name type="scientific">Leptospira hartskeerlii</name>
    <dbReference type="NCBI Taxonomy" id="2023177"/>
    <lineage>
        <taxon>Bacteria</taxon>
        <taxon>Pseudomonadati</taxon>
        <taxon>Spirochaetota</taxon>
        <taxon>Spirochaetia</taxon>
        <taxon>Leptospirales</taxon>
        <taxon>Leptospiraceae</taxon>
        <taxon>Leptospira</taxon>
    </lineage>
</organism>
<dbReference type="Pfam" id="PF00106">
    <property type="entry name" value="adh_short"/>
    <property type="match status" value="1"/>
</dbReference>
<accession>A0A2M9XFC3</accession>
<dbReference type="InterPro" id="IPR002347">
    <property type="entry name" value="SDR_fam"/>
</dbReference>
<dbReference type="InterPro" id="IPR036291">
    <property type="entry name" value="NAD(P)-bd_dom_sf"/>
</dbReference>
<dbReference type="PRINTS" id="PR00081">
    <property type="entry name" value="GDHRDH"/>
</dbReference>
<dbReference type="PRINTS" id="PR00080">
    <property type="entry name" value="SDRFAMILY"/>
</dbReference>
<proteinExistence type="inferred from homology"/>
<dbReference type="Proteomes" id="UP000232196">
    <property type="component" value="Unassembled WGS sequence"/>
</dbReference>
<sequence>MSFTRYKDKKVFITGGSAGIGKGIAIQLAKAGASVIVSARGKSNLEKTVQELKAVGAPTAVFGFAVLDVSDKKALEKEAKKAIQTLGGLDLLICSSGFAKAGEASDLEDEVYRNLMDVNFFGHVNSALAFNDHFAKQKSGEIVFLASTLAFFSIYGYGAYSASKFAIVGFAQGFRQEMMLHGVKVKLFLPPTTDTPGLEKENTDKPELSKEIEMGSALNKVHAIDSVAKAILKWIPNKKFIGYTGWDSWLQYFLFRHFPEFSIKLTDSELKAAQSRLYKKKQKDRNAV</sequence>
<protein>
    <submittedName>
        <fullName evidence="3">Short-chain dehydrogenase</fullName>
    </submittedName>
</protein>
<dbReference type="PANTHER" id="PTHR43550:SF3">
    <property type="entry name" value="3-KETODIHYDROSPHINGOSINE REDUCTASE"/>
    <property type="match status" value="1"/>
</dbReference>
<dbReference type="OrthoDB" id="9808814at2"/>
<evidence type="ECO:0000313" key="4">
    <source>
        <dbReference type="Proteomes" id="UP000232196"/>
    </source>
</evidence>
<comment type="caution">
    <text evidence="3">The sequence shown here is derived from an EMBL/GenBank/DDBJ whole genome shotgun (WGS) entry which is preliminary data.</text>
</comment>
<reference evidence="3 4" key="1">
    <citation type="submission" date="2017-07" db="EMBL/GenBank/DDBJ databases">
        <title>Leptospira spp. isolated from tropical soils.</title>
        <authorList>
            <person name="Thibeaux R."/>
            <person name="Iraola G."/>
            <person name="Ferres I."/>
            <person name="Bierque E."/>
            <person name="Girault D."/>
            <person name="Soupe-Gilbert M.-E."/>
            <person name="Picardeau M."/>
            <person name="Goarant C."/>
        </authorList>
    </citation>
    <scope>NUCLEOTIDE SEQUENCE [LARGE SCALE GENOMIC DNA]</scope>
    <source>
        <strain evidence="3 4">MCA1-C-A1</strain>
    </source>
</reference>
<dbReference type="RefSeq" id="WP_100706178.1">
    <property type="nucleotide sequence ID" value="NZ_NPDL01000003.1"/>
</dbReference>
<feature type="transmembrane region" description="Helical" evidence="2">
    <location>
        <begin position="142"/>
        <end position="160"/>
    </location>
</feature>
<keyword evidence="2" id="KW-0472">Membrane</keyword>
<keyword evidence="2" id="KW-0812">Transmembrane</keyword>
<evidence type="ECO:0000313" key="3">
    <source>
        <dbReference type="EMBL" id="PJZ26391.1"/>
    </source>
</evidence>
<dbReference type="PROSITE" id="PS00061">
    <property type="entry name" value="ADH_SHORT"/>
    <property type="match status" value="1"/>
</dbReference>
<dbReference type="InterPro" id="IPR020904">
    <property type="entry name" value="Sc_DH/Rdtase_CS"/>
</dbReference>
<name>A0A2M9XFC3_9LEPT</name>
<evidence type="ECO:0000256" key="2">
    <source>
        <dbReference type="SAM" id="Phobius"/>
    </source>
</evidence>
<dbReference type="AlphaFoldDB" id="A0A2M9XFC3"/>
<dbReference type="Gene3D" id="3.40.50.720">
    <property type="entry name" value="NAD(P)-binding Rossmann-like Domain"/>
    <property type="match status" value="1"/>
</dbReference>
<keyword evidence="2" id="KW-1133">Transmembrane helix</keyword>
<comment type="similarity">
    <text evidence="1">Belongs to the short-chain dehydrogenases/reductases (SDR) family.</text>
</comment>
<keyword evidence="4" id="KW-1185">Reference proteome</keyword>